<dbReference type="AlphaFoldDB" id="A0A0B7H0C1"/>
<dbReference type="Proteomes" id="UP000323594">
    <property type="component" value="Chromosome"/>
</dbReference>
<evidence type="ECO:0000313" key="4">
    <source>
        <dbReference type="EMBL" id="QEJ98000.1"/>
    </source>
</evidence>
<sequence>MKSKILLCIIAFQLLFLFFSCEKESEELVSDDISLSKVLASGKLIMGVDDDSPPMCFKYGESQIVGYDVDLARAVCRILGITLEIRPIPWSLKNTLLDIGEVDCIWSALSVTPEREDVFCFSGAYARTAQVIIVSNKSTYRKLNELKKKRMAFQASSSAESALAANPDFLLSLKDVIPMETTTDVFEAVINGSVDSGIVDLVTAHDAIRRLGMPLKILDMPLNSEVYAVGFKKGNIALMEAVQGALEKLEERGEAYNISQKWLGINLSIIGIE</sequence>
<evidence type="ECO:0000313" key="5">
    <source>
        <dbReference type="Proteomes" id="UP000042527"/>
    </source>
</evidence>
<dbReference type="Gene3D" id="3.40.190.10">
    <property type="entry name" value="Periplasmic binding protein-like II"/>
    <property type="match status" value="2"/>
</dbReference>
<dbReference type="Pfam" id="PF00497">
    <property type="entry name" value="SBP_bac_3"/>
    <property type="match status" value="1"/>
</dbReference>
<dbReference type="EMBL" id="CP042817">
    <property type="protein sequence ID" value="QEJ98000.1"/>
    <property type="molecule type" value="Genomic_DNA"/>
</dbReference>
<keyword evidence="5" id="KW-1185">Reference proteome</keyword>
<dbReference type="OrthoDB" id="9775197at2"/>
<evidence type="ECO:0000313" key="6">
    <source>
        <dbReference type="Proteomes" id="UP000323594"/>
    </source>
</evidence>
<dbReference type="SMART" id="SM00062">
    <property type="entry name" value="PBPb"/>
    <property type="match status" value="1"/>
</dbReference>
<dbReference type="Proteomes" id="UP000042527">
    <property type="component" value="Unassembled WGS sequence"/>
</dbReference>
<reference evidence="3" key="1">
    <citation type="submission" date="2015-01" db="EMBL/GenBank/DDBJ databases">
        <authorList>
            <person name="Xiang T."/>
            <person name="Song Y."/>
            <person name="Huang L."/>
            <person name="Wang B."/>
            <person name="Wu P."/>
        </authorList>
    </citation>
    <scope>NUCLEOTIDE SEQUENCE [LARGE SCALE GENOMIC DNA]</scope>
    <source>
        <strain evidence="3">V1</strain>
    </source>
</reference>
<keyword evidence="1" id="KW-0732">Signal</keyword>
<evidence type="ECO:0000256" key="1">
    <source>
        <dbReference type="ARBA" id="ARBA00022729"/>
    </source>
</evidence>
<dbReference type="PANTHER" id="PTHR35936">
    <property type="entry name" value="MEMBRANE-BOUND LYTIC MUREIN TRANSGLYCOSYLASE F"/>
    <property type="match status" value="1"/>
</dbReference>
<dbReference type="PANTHER" id="PTHR35936:SF19">
    <property type="entry name" value="AMINO-ACID-BINDING PROTEIN YXEM-RELATED"/>
    <property type="match status" value="1"/>
</dbReference>
<evidence type="ECO:0000313" key="3">
    <source>
        <dbReference type="EMBL" id="CEM62685.1"/>
    </source>
</evidence>
<protein>
    <submittedName>
        <fullName evidence="3">ABC transporter, substrate-binding protein, family 3</fullName>
    </submittedName>
    <submittedName>
        <fullName evidence="4">Transporter substrate-binding domain-containing protein</fullName>
    </submittedName>
</protein>
<dbReference type="SUPFAM" id="SSF53850">
    <property type="entry name" value="Periplasmic binding protein-like II"/>
    <property type="match status" value="1"/>
</dbReference>
<accession>A0A0B7H0C1</accession>
<dbReference type="RefSeq" id="WP_024753402.1">
    <property type="nucleotide sequence ID" value="NZ_CDNC01000034.1"/>
</dbReference>
<name>A0A0B7H0C1_TREPH</name>
<proteinExistence type="predicted"/>
<dbReference type="GeneID" id="57752866"/>
<dbReference type="EMBL" id="CDNC01000034">
    <property type="protein sequence ID" value="CEM62685.1"/>
    <property type="molecule type" value="Genomic_DNA"/>
</dbReference>
<feature type="domain" description="Solute-binding protein family 3/N-terminal" evidence="2">
    <location>
        <begin position="43"/>
        <end position="266"/>
    </location>
</feature>
<gene>
    <name evidence="4" type="ORF">FUT82_08315</name>
    <name evidence="3" type="ORF">TPHV1_40188</name>
</gene>
<dbReference type="PROSITE" id="PS51257">
    <property type="entry name" value="PROKAR_LIPOPROTEIN"/>
    <property type="match status" value="1"/>
</dbReference>
<dbReference type="InterPro" id="IPR001638">
    <property type="entry name" value="Solute-binding_3/MltF_N"/>
</dbReference>
<organism evidence="3 5">
    <name type="scientific">Treponema phagedenis</name>
    <dbReference type="NCBI Taxonomy" id="162"/>
    <lineage>
        <taxon>Bacteria</taxon>
        <taxon>Pseudomonadati</taxon>
        <taxon>Spirochaetota</taxon>
        <taxon>Spirochaetia</taxon>
        <taxon>Spirochaetales</taxon>
        <taxon>Treponemataceae</taxon>
        <taxon>Treponema</taxon>
    </lineage>
</organism>
<reference evidence="4 6" key="3">
    <citation type="submission" date="2019-08" db="EMBL/GenBank/DDBJ databases">
        <authorList>
            <person name="Kuhnert P."/>
        </authorList>
    </citation>
    <scope>NUCLEOTIDE SEQUENCE [LARGE SCALE GENOMIC DNA]</scope>
    <source>
        <strain evidence="4 6">B36.5</strain>
    </source>
</reference>
<evidence type="ECO:0000259" key="2">
    <source>
        <dbReference type="SMART" id="SM00062"/>
    </source>
</evidence>
<reference evidence="5" key="2">
    <citation type="submission" date="2015-01" db="EMBL/GenBank/DDBJ databases">
        <authorList>
            <person name="Manzoor Shahid"/>
            <person name="Zubair Saima"/>
        </authorList>
    </citation>
    <scope>NUCLEOTIDE SEQUENCE [LARGE SCALE GENOMIC DNA]</scope>
    <source>
        <strain evidence="5">V1</strain>
    </source>
</reference>